<dbReference type="Gene3D" id="3.10.350.10">
    <property type="entry name" value="LysM domain"/>
    <property type="match status" value="3"/>
</dbReference>
<evidence type="ECO:0000256" key="4">
    <source>
        <dbReference type="ARBA" id="ARBA00022737"/>
    </source>
</evidence>
<keyword evidence="6" id="KW-0788">Thiol protease</keyword>
<feature type="domain" description="LysM" evidence="9">
    <location>
        <begin position="30"/>
        <end position="73"/>
    </location>
</feature>
<evidence type="ECO:0000256" key="8">
    <source>
        <dbReference type="SAM" id="SignalP"/>
    </source>
</evidence>
<dbReference type="Pfam" id="PF01476">
    <property type="entry name" value="LysM"/>
    <property type="match status" value="3"/>
</dbReference>
<keyword evidence="12" id="KW-1185">Reference proteome</keyword>
<evidence type="ECO:0000256" key="3">
    <source>
        <dbReference type="ARBA" id="ARBA00022729"/>
    </source>
</evidence>
<protein>
    <submittedName>
        <fullName evidence="11">Peptidoglycan endopeptidase</fullName>
    </submittedName>
</protein>
<feature type="region of interest" description="Disordered" evidence="7">
    <location>
        <begin position="155"/>
        <end position="183"/>
    </location>
</feature>
<feature type="chain" id="PRO_5039554515" evidence="8">
    <location>
        <begin position="24"/>
        <end position="372"/>
    </location>
</feature>
<feature type="compositionally biased region" description="Low complexity" evidence="7">
    <location>
        <begin position="155"/>
        <end position="168"/>
    </location>
</feature>
<comment type="similarity">
    <text evidence="1">Belongs to the peptidase C40 family.</text>
</comment>
<dbReference type="InterPro" id="IPR018392">
    <property type="entry name" value="LysM"/>
</dbReference>
<dbReference type="PROSITE" id="PS51782">
    <property type="entry name" value="LYSM"/>
    <property type="match status" value="3"/>
</dbReference>
<dbReference type="OrthoDB" id="9813368at2"/>
<evidence type="ECO:0000256" key="7">
    <source>
        <dbReference type="SAM" id="MobiDB-lite"/>
    </source>
</evidence>
<evidence type="ECO:0000313" key="12">
    <source>
        <dbReference type="Proteomes" id="UP000306477"/>
    </source>
</evidence>
<dbReference type="SUPFAM" id="SSF54001">
    <property type="entry name" value="Cysteine proteinases"/>
    <property type="match status" value="1"/>
</dbReference>
<dbReference type="GO" id="GO:0006508">
    <property type="term" value="P:proteolysis"/>
    <property type="evidence" value="ECO:0007669"/>
    <property type="project" value="UniProtKB-KW"/>
</dbReference>
<evidence type="ECO:0000259" key="10">
    <source>
        <dbReference type="PROSITE" id="PS51935"/>
    </source>
</evidence>
<dbReference type="Pfam" id="PF00877">
    <property type="entry name" value="NLPC_P60"/>
    <property type="match status" value="1"/>
</dbReference>
<keyword evidence="3 8" id="KW-0732">Signal</keyword>
<comment type="caution">
    <text evidence="11">The sequence shown here is derived from an EMBL/GenBank/DDBJ whole genome shotgun (WGS) entry which is preliminary data.</text>
</comment>
<feature type="domain" description="LysM" evidence="9">
    <location>
        <begin position="107"/>
        <end position="150"/>
    </location>
</feature>
<dbReference type="InterPro" id="IPR036779">
    <property type="entry name" value="LysM_dom_sf"/>
</dbReference>
<keyword evidence="2" id="KW-0645">Protease</keyword>
<evidence type="ECO:0000256" key="5">
    <source>
        <dbReference type="ARBA" id="ARBA00022801"/>
    </source>
</evidence>
<accession>A0A4S3PKK9</accession>
<dbReference type="CDD" id="cd00118">
    <property type="entry name" value="LysM"/>
    <property type="match status" value="3"/>
</dbReference>
<dbReference type="RefSeq" id="WP_136381654.1">
    <property type="nucleotide sequence ID" value="NZ_SLUB01000072.1"/>
</dbReference>
<evidence type="ECO:0000313" key="11">
    <source>
        <dbReference type="EMBL" id="THE09566.1"/>
    </source>
</evidence>
<keyword evidence="4" id="KW-0677">Repeat</keyword>
<feature type="compositionally biased region" description="Polar residues" evidence="7">
    <location>
        <begin position="91"/>
        <end position="110"/>
    </location>
</feature>
<evidence type="ECO:0000256" key="2">
    <source>
        <dbReference type="ARBA" id="ARBA00022670"/>
    </source>
</evidence>
<keyword evidence="5" id="KW-0378">Hydrolase</keyword>
<reference evidence="11 12" key="1">
    <citation type="journal article" date="2019" name="Indoor Air">
        <title>Impacts of indoor surface finishes on bacterial viability.</title>
        <authorList>
            <person name="Hu J."/>
            <person name="Maamar S.B."/>
            <person name="Glawe A.J."/>
            <person name="Gottel N."/>
            <person name="Gilbert J.A."/>
            <person name="Hartmann E.M."/>
        </authorList>
    </citation>
    <scope>NUCLEOTIDE SEQUENCE [LARGE SCALE GENOMIC DNA]</scope>
    <source>
        <strain evidence="11 12">AF060A6</strain>
    </source>
</reference>
<dbReference type="SUPFAM" id="SSF54106">
    <property type="entry name" value="LysM domain"/>
    <property type="match status" value="3"/>
</dbReference>
<name>A0A4S3PKK9_9BACI</name>
<dbReference type="InterPro" id="IPR038765">
    <property type="entry name" value="Papain-like_cys_pep_sf"/>
</dbReference>
<evidence type="ECO:0000256" key="6">
    <source>
        <dbReference type="ARBA" id="ARBA00022807"/>
    </source>
</evidence>
<dbReference type="Proteomes" id="UP000306477">
    <property type="component" value="Unassembled WGS sequence"/>
</dbReference>
<evidence type="ECO:0000259" key="9">
    <source>
        <dbReference type="PROSITE" id="PS51782"/>
    </source>
</evidence>
<feature type="signal peptide" evidence="8">
    <location>
        <begin position="1"/>
        <end position="23"/>
    </location>
</feature>
<gene>
    <name evidence="11" type="ORF">E1I69_21835</name>
</gene>
<dbReference type="PANTHER" id="PTHR47053:SF1">
    <property type="entry name" value="MUREIN DD-ENDOPEPTIDASE MEPH-RELATED"/>
    <property type="match status" value="1"/>
</dbReference>
<feature type="domain" description="LysM" evidence="9">
    <location>
        <begin position="190"/>
        <end position="233"/>
    </location>
</feature>
<feature type="domain" description="NlpC/P60" evidence="10">
    <location>
        <begin position="252"/>
        <end position="372"/>
    </location>
</feature>
<sequence>MGNKKIYMSVTTAAFIAASLYGAGETEAASTYKVQTGDSLWKIAQKHNITVTQLKSLNKLTSDLIFPNQVLQTEINATNNTPSNNPPTTNVKENQNTSPSPSPAKATTYTVKSGDTLSGIAAKHRISLTDLMKWNNLNSTLIFPGNVFVVSQATTTEKPTNTTPPKTEQPVNTTPEKTEKPQEEKVQSATVYTVKSGDTLSRIALEYKVTVANLKSWNNLKSDMIYIGQKLTIGDGAKAEAPKVETPPSSISYNVDQLIQVAKSQLGAGYAWGGSTPNGFDCSGFIYYAYKEAGLNTNRYSSEGYHMRSYYVNTPSVGDLVFFQGTYKAGISHMGIYIGNNEFIHASNDGVVISNINDSYWKKHFEGFKRFY</sequence>
<dbReference type="STRING" id="1033734.GCA_000285535_00038"/>
<evidence type="ECO:0000256" key="1">
    <source>
        <dbReference type="ARBA" id="ARBA00007074"/>
    </source>
</evidence>
<dbReference type="GO" id="GO:0008234">
    <property type="term" value="F:cysteine-type peptidase activity"/>
    <property type="evidence" value="ECO:0007669"/>
    <property type="project" value="UniProtKB-KW"/>
</dbReference>
<dbReference type="InterPro" id="IPR000064">
    <property type="entry name" value="NLP_P60_dom"/>
</dbReference>
<dbReference type="InterPro" id="IPR051202">
    <property type="entry name" value="Peptidase_C40"/>
</dbReference>
<dbReference type="Gene3D" id="3.90.1720.10">
    <property type="entry name" value="endopeptidase domain like (from Nostoc punctiforme)"/>
    <property type="match status" value="1"/>
</dbReference>
<dbReference type="PROSITE" id="PS51935">
    <property type="entry name" value="NLPC_P60"/>
    <property type="match status" value="1"/>
</dbReference>
<dbReference type="PANTHER" id="PTHR47053">
    <property type="entry name" value="MUREIN DD-ENDOPEPTIDASE MEPH-RELATED"/>
    <property type="match status" value="1"/>
</dbReference>
<feature type="compositionally biased region" description="Low complexity" evidence="7">
    <location>
        <begin position="76"/>
        <end position="90"/>
    </location>
</feature>
<dbReference type="EMBL" id="SLUB01000072">
    <property type="protein sequence ID" value="THE09566.1"/>
    <property type="molecule type" value="Genomic_DNA"/>
</dbReference>
<organism evidence="11 12">
    <name type="scientific">Bacillus timonensis</name>
    <dbReference type="NCBI Taxonomy" id="1033734"/>
    <lineage>
        <taxon>Bacteria</taxon>
        <taxon>Bacillati</taxon>
        <taxon>Bacillota</taxon>
        <taxon>Bacilli</taxon>
        <taxon>Bacillales</taxon>
        <taxon>Bacillaceae</taxon>
        <taxon>Bacillus</taxon>
    </lineage>
</organism>
<dbReference type="SMART" id="SM00257">
    <property type="entry name" value="LysM"/>
    <property type="match status" value="3"/>
</dbReference>
<feature type="region of interest" description="Disordered" evidence="7">
    <location>
        <begin position="76"/>
        <end position="110"/>
    </location>
</feature>
<proteinExistence type="inferred from homology"/>
<dbReference type="AlphaFoldDB" id="A0A4S3PKK9"/>